<evidence type="ECO:0000313" key="1">
    <source>
        <dbReference type="EMBL" id="SMC14410.1"/>
    </source>
</evidence>
<organism evidence="1 2">
    <name type="scientific">Roseovarius aestuarii</name>
    <dbReference type="NCBI Taxonomy" id="475083"/>
    <lineage>
        <taxon>Bacteria</taxon>
        <taxon>Pseudomonadati</taxon>
        <taxon>Pseudomonadota</taxon>
        <taxon>Alphaproteobacteria</taxon>
        <taxon>Rhodobacterales</taxon>
        <taxon>Roseobacteraceae</taxon>
        <taxon>Roseovarius</taxon>
    </lineage>
</organism>
<dbReference type="SUPFAM" id="SSF51726">
    <property type="entry name" value="UROD/MetE-like"/>
    <property type="match status" value="1"/>
</dbReference>
<sequence length="441" mass="49543">MLKVPQKPSKMTLGDRLRFPGGIRLLKAWQDGEASRRDELKAVMQSAIDGKFDENFSWAGPTNAIHVGGSINLLTLTIMHDLFGFESAEFYKGDPERYVRTTLMTRRLLGMNKLYLSWPVYAFTGEALGQETMYPDKFPPGSDPDVMLFNRQNWRETRTPDFGSGIPRIIEDMIRIYVRLTGLEPILHLSAPYSLAADTFGQEPLLAALVHEPEFAKDLLKQLADTVHRPWIRDFISKFPNGWVELSDASGSPFFVGPKNCRDISIDAIRYLKSDEPWGDRVYDANYRGDYVTQARQKNRRSARSGAGAKPAEAVTLEELTAAKQSVCQHYVQRLHDDRVPVEYYRDKAIELNVPLYAGVGSSQIDRNSVSDIAAAKADLRTVAQADVAAVKTVARAIRDNGYTERRPPWPGTIYLEDVSSESSMELVEVIVDAALSEGRY</sequence>
<accession>A0A1X7BY35</accession>
<dbReference type="AlphaFoldDB" id="A0A1X7BY35"/>
<proteinExistence type="predicted"/>
<dbReference type="OrthoDB" id="7822781at2"/>
<dbReference type="RefSeq" id="WP_139836533.1">
    <property type="nucleotide sequence ID" value="NZ_FWXB01000025.1"/>
</dbReference>
<gene>
    <name evidence="1" type="ORF">ROA7745_04277</name>
</gene>
<dbReference type="InterPro" id="IPR038071">
    <property type="entry name" value="UROD/MetE-like_sf"/>
</dbReference>
<dbReference type="Proteomes" id="UP000193224">
    <property type="component" value="Unassembled WGS sequence"/>
</dbReference>
<evidence type="ECO:0008006" key="3">
    <source>
        <dbReference type="Google" id="ProtNLM"/>
    </source>
</evidence>
<dbReference type="EMBL" id="FWXB01000025">
    <property type="protein sequence ID" value="SMC14410.1"/>
    <property type="molecule type" value="Genomic_DNA"/>
</dbReference>
<dbReference type="Gene3D" id="3.20.20.210">
    <property type="match status" value="1"/>
</dbReference>
<name>A0A1X7BY35_9RHOB</name>
<evidence type="ECO:0000313" key="2">
    <source>
        <dbReference type="Proteomes" id="UP000193224"/>
    </source>
</evidence>
<protein>
    <recommendedName>
        <fullName evidence="3">Uroporphyrinogen decarboxylase (URO-D)</fullName>
    </recommendedName>
</protein>
<reference evidence="1 2" key="1">
    <citation type="submission" date="2017-03" db="EMBL/GenBank/DDBJ databases">
        <authorList>
            <person name="Afonso C.L."/>
            <person name="Miller P.J."/>
            <person name="Scott M.A."/>
            <person name="Spackman E."/>
            <person name="Goraichik I."/>
            <person name="Dimitrov K.M."/>
            <person name="Suarez D.L."/>
            <person name="Swayne D.E."/>
        </authorList>
    </citation>
    <scope>NUCLEOTIDE SEQUENCE [LARGE SCALE GENOMIC DNA]</scope>
    <source>
        <strain evidence="1 2">CECT 7745</strain>
    </source>
</reference>
<keyword evidence="2" id="KW-1185">Reference proteome</keyword>